<evidence type="ECO:0000313" key="7">
    <source>
        <dbReference type="Proteomes" id="UP000587760"/>
    </source>
</evidence>
<dbReference type="PANTHER" id="PTHR43095">
    <property type="entry name" value="SUGAR KINASE"/>
    <property type="match status" value="1"/>
</dbReference>
<dbReference type="RefSeq" id="WP_184744322.1">
    <property type="nucleotide sequence ID" value="NZ_JACHGJ010000001.1"/>
</dbReference>
<evidence type="ECO:0000256" key="2">
    <source>
        <dbReference type="ARBA" id="ARBA00022679"/>
    </source>
</evidence>
<dbReference type="AlphaFoldDB" id="A0A841R623"/>
<dbReference type="CDD" id="cd07805">
    <property type="entry name" value="ASKHA_NBD_FGGY_CvXK-like"/>
    <property type="match status" value="1"/>
</dbReference>
<evidence type="ECO:0000256" key="3">
    <source>
        <dbReference type="ARBA" id="ARBA00022777"/>
    </source>
</evidence>
<dbReference type="SUPFAM" id="SSF53067">
    <property type="entry name" value="Actin-like ATPase domain"/>
    <property type="match status" value="2"/>
</dbReference>
<evidence type="ECO:0000313" key="6">
    <source>
        <dbReference type="EMBL" id="MBB6479283.1"/>
    </source>
</evidence>
<dbReference type="InterPro" id="IPR043129">
    <property type="entry name" value="ATPase_NBD"/>
</dbReference>
<dbReference type="InterPro" id="IPR018485">
    <property type="entry name" value="FGGY_C"/>
</dbReference>
<comment type="similarity">
    <text evidence="1">Belongs to the FGGY kinase family.</text>
</comment>
<gene>
    <name evidence="6" type="ORF">HNR50_000916</name>
</gene>
<feature type="domain" description="Carbohydrate kinase FGGY N-terminal" evidence="4">
    <location>
        <begin position="4"/>
        <end position="258"/>
    </location>
</feature>
<dbReference type="InterPro" id="IPR000577">
    <property type="entry name" value="Carb_kinase_FGGY"/>
</dbReference>
<dbReference type="EC" id="2.7.1.17" evidence="6"/>
<dbReference type="InterPro" id="IPR018484">
    <property type="entry name" value="FGGY_N"/>
</dbReference>
<dbReference type="GO" id="GO:0004856">
    <property type="term" value="F:D-xylulokinase activity"/>
    <property type="evidence" value="ECO:0007669"/>
    <property type="project" value="UniProtKB-EC"/>
</dbReference>
<protein>
    <submittedName>
        <fullName evidence="6">Xylulokinase</fullName>
        <ecNumber evidence="6">2.7.1.17</ecNumber>
    </submittedName>
</protein>
<dbReference type="InterPro" id="IPR050406">
    <property type="entry name" value="FGGY_Carb_Kinase"/>
</dbReference>
<name>A0A841R623_9SPIO</name>
<keyword evidence="3 6" id="KW-0418">Kinase</keyword>
<feature type="domain" description="Carbohydrate kinase FGGY C-terminal" evidence="5">
    <location>
        <begin position="273"/>
        <end position="476"/>
    </location>
</feature>
<comment type="caution">
    <text evidence="6">The sequence shown here is derived from an EMBL/GenBank/DDBJ whole genome shotgun (WGS) entry which is preliminary data.</text>
</comment>
<keyword evidence="2 6" id="KW-0808">Transferase</keyword>
<accession>A0A841R623</accession>
<sequence>MDRYVLAYDIGTTGAKTCLYKIGGSLELVASDLCEYPLYILDNGGAEQDVEDWWNAMTVTTRAVLKESGVPADKIEGLSFCSQMQGLVLVDKEGKPLRRAMSYMDQRGGLQQKRGLKRGVKIAGMNAFRLLVSLFLTGGVSASVKDPLWKYKWVEDNEPEIFSRVHKWLDVKEALILRCTDRFVMTDDSANATFIYNTRKGVRSWSRTLCRIFGVKSSHMPEIIGATESAGGLTESAAESLGLKAGIPVFGGGGDLTLISLGSGMTEENDTHIYMGTSGWVASVLKNRKVDLDSMIASIFGARPGYYNYIGEQETSGKCLEWVRDHLALDSIGIYLEKKEISEDPETVYNTLYEYMSEVISEVPPGSNGVIFTPWLHGNRAPFEDPNARGIFFNINLNTGKRDMIRAVVEGMIFHNRWLLESIEKNVPVGDVVRFAGGGARSDVTCQILADITGKTVEALADSKNTGAAGAAILCGLGLGIIKGYEEVKALIPLRKTFQPRKENRHIYNKNFAVFKRLYGTNKKSFSQLNGGHK</sequence>
<organism evidence="6 7">
    <name type="scientific">Spirochaeta isovalerica</name>
    <dbReference type="NCBI Taxonomy" id="150"/>
    <lineage>
        <taxon>Bacteria</taxon>
        <taxon>Pseudomonadati</taxon>
        <taxon>Spirochaetota</taxon>
        <taxon>Spirochaetia</taxon>
        <taxon>Spirochaetales</taxon>
        <taxon>Spirochaetaceae</taxon>
        <taxon>Spirochaeta</taxon>
    </lineage>
</organism>
<proteinExistence type="inferred from homology"/>
<dbReference type="Gene3D" id="3.30.420.40">
    <property type="match status" value="2"/>
</dbReference>
<dbReference type="PIRSF" id="PIRSF000538">
    <property type="entry name" value="GlpK"/>
    <property type="match status" value="1"/>
</dbReference>
<evidence type="ECO:0000259" key="4">
    <source>
        <dbReference type="Pfam" id="PF00370"/>
    </source>
</evidence>
<dbReference type="Proteomes" id="UP000587760">
    <property type="component" value="Unassembled WGS sequence"/>
</dbReference>
<evidence type="ECO:0000259" key="5">
    <source>
        <dbReference type="Pfam" id="PF02782"/>
    </source>
</evidence>
<dbReference type="PANTHER" id="PTHR43095:SF5">
    <property type="entry name" value="XYLULOSE KINASE"/>
    <property type="match status" value="1"/>
</dbReference>
<dbReference type="Pfam" id="PF02782">
    <property type="entry name" value="FGGY_C"/>
    <property type="match status" value="1"/>
</dbReference>
<keyword evidence="7" id="KW-1185">Reference proteome</keyword>
<dbReference type="Pfam" id="PF00370">
    <property type="entry name" value="FGGY_N"/>
    <property type="match status" value="1"/>
</dbReference>
<dbReference type="EMBL" id="JACHGJ010000001">
    <property type="protein sequence ID" value="MBB6479283.1"/>
    <property type="molecule type" value="Genomic_DNA"/>
</dbReference>
<reference evidence="6 7" key="1">
    <citation type="submission" date="2020-08" db="EMBL/GenBank/DDBJ databases">
        <title>Genomic Encyclopedia of Type Strains, Phase IV (KMG-IV): sequencing the most valuable type-strain genomes for metagenomic binning, comparative biology and taxonomic classification.</title>
        <authorList>
            <person name="Goeker M."/>
        </authorList>
    </citation>
    <scope>NUCLEOTIDE SEQUENCE [LARGE SCALE GENOMIC DNA]</scope>
    <source>
        <strain evidence="6 7">DSM 2461</strain>
    </source>
</reference>
<evidence type="ECO:0000256" key="1">
    <source>
        <dbReference type="ARBA" id="ARBA00009156"/>
    </source>
</evidence>